<keyword evidence="4 6" id="KW-0472">Membrane</keyword>
<evidence type="ECO:0000313" key="8">
    <source>
        <dbReference type="EMBL" id="GIL69864.1"/>
    </source>
</evidence>
<dbReference type="Gene3D" id="1.20.1250.20">
    <property type="entry name" value="MFS general substrate transporter like domains"/>
    <property type="match status" value="1"/>
</dbReference>
<feature type="transmembrane region" description="Helical" evidence="6">
    <location>
        <begin position="449"/>
        <end position="467"/>
    </location>
</feature>
<evidence type="ECO:0000259" key="7">
    <source>
        <dbReference type="PROSITE" id="PS50850"/>
    </source>
</evidence>
<dbReference type="Pfam" id="PF00083">
    <property type="entry name" value="Sugar_tr"/>
    <property type="match status" value="1"/>
</dbReference>
<feature type="transmembrane region" description="Helical" evidence="6">
    <location>
        <begin position="479"/>
        <end position="497"/>
    </location>
</feature>
<feature type="transmembrane region" description="Helical" evidence="6">
    <location>
        <begin position="31"/>
        <end position="53"/>
    </location>
</feature>
<organism evidence="8 10">
    <name type="scientific">Volvox reticuliferus</name>
    <dbReference type="NCBI Taxonomy" id="1737510"/>
    <lineage>
        <taxon>Eukaryota</taxon>
        <taxon>Viridiplantae</taxon>
        <taxon>Chlorophyta</taxon>
        <taxon>core chlorophytes</taxon>
        <taxon>Chlorophyceae</taxon>
        <taxon>CS clade</taxon>
        <taxon>Chlamydomonadales</taxon>
        <taxon>Volvocaceae</taxon>
        <taxon>Volvox</taxon>
    </lineage>
</organism>
<name>A0A8J4FGG1_9CHLO</name>
<feature type="transmembrane region" description="Helical" evidence="6">
    <location>
        <begin position="146"/>
        <end position="164"/>
    </location>
</feature>
<dbReference type="EMBL" id="BNCP01000001">
    <property type="protein sequence ID" value="GIL69864.1"/>
    <property type="molecule type" value="Genomic_DNA"/>
</dbReference>
<sequence length="751" mass="80653">MVSGTSAPGGLTLDEALTKYVGEFGRSQIRILLVASLFWIGNALLILLMVFHASPSPLKEHWWRCNDPADTRCAEVYAMEDPSRDICDLPTSAWSWTQSSKSIISQFNLICGKAWQSQFANSGFFMGYLIGSGVFGSLADSRGRKPILFGCTALGAIFTMAAGLSPNYVAYFIFRLITGIGAAGQALTAYILATESIGPSWRGTAGVATQMFFIVGEFVLVLVAFLARPWRALCFACAVINAGLLVLWPALPESPRWLLVRGRKDEATAILTRIAAGNRRAMPSEPLADPCGNKATTAAAAELAAEEGALLQQQQVKSSPDKLRQQPSTAASISSSNSVSLTGILLRDRRMLRRFLVLAYVWLVMCMAYYGISLALGGLPGSIYVTFMITAAAELPSNILAAWMIERYGRHNTMAAGMLLGGAACLGCAFAPAGVVSALMAAVGKFGCAGAFTVASIFTSEMFPTLVRSAVLGAENEAARVGGISAPFIVLVGISTGQGAMPFIIFGVTSVVAGFAIFTLPETLGTTLPDTMSDMTGIQSIFTTQPWRRGGWRQTLREMFRARGGPPPCTLPSISPVKNCGSASTLSAHGEVQLNGHGPAVNNADDGQSSRLEISEATPAEGGGYRSDAAPGGLDPHHQRHEHHHNHLHRNGDHHNRRKGDAGDEVDDRACGNRYGDEERHALLHAATAKSDTLMAQRGLRDLQDYHEGEAEGFRRGATDHIIDGEMMTRPRSGGPQQYYEHKHEELRRYP</sequence>
<comment type="subcellular location">
    <subcellularLocation>
        <location evidence="1">Membrane</location>
        <topology evidence="1">Multi-pass membrane protein</topology>
    </subcellularLocation>
</comment>
<dbReference type="AlphaFoldDB" id="A0A8J4FGG1"/>
<dbReference type="SUPFAM" id="SSF103473">
    <property type="entry name" value="MFS general substrate transporter"/>
    <property type="match status" value="1"/>
</dbReference>
<evidence type="ECO:0000256" key="1">
    <source>
        <dbReference type="ARBA" id="ARBA00004141"/>
    </source>
</evidence>
<feature type="transmembrane region" description="Helical" evidence="6">
    <location>
        <begin position="355"/>
        <end position="377"/>
    </location>
</feature>
<dbReference type="GO" id="GO:0022857">
    <property type="term" value="F:transmembrane transporter activity"/>
    <property type="evidence" value="ECO:0007669"/>
    <property type="project" value="InterPro"/>
</dbReference>
<protein>
    <recommendedName>
        <fullName evidence="7">Major facilitator superfamily (MFS) profile domain-containing protein</fullName>
    </recommendedName>
</protein>
<evidence type="ECO:0000256" key="6">
    <source>
        <dbReference type="SAM" id="Phobius"/>
    </source>
</evidence>
<feature type="region of interest" description="Disordered" evidence="5">
    <location>
        <begin position="617"/>
        <end position="672"/>
    </location>
</feature>
<dbReference type="InterPro" id="IPR005828">
    <property type="entry name" value="MFS_sugar_transport-like"/>
</dbReference>
<evidence type="ECO:0000256" key="4">
    <source>
        <dbReference type="ARBA" id="ARBA00023136"/>
    </source>
</evidence>
<evidence type="ECO:0000313" key="9">
    <source>
        <dbReference type="EMBL" id="GIM05657.1"/>
    </source>
</evidence>
<dbReference type="PROSITE" id="PS50850">
    <property type="entry name" value="MFS"/>
    <property type="match status" value="1"/>
</dbReference>
<comment type="caution">
    <text evidence="8">The sequence shown here is derived from an EMBL/GenBank/DDBJ whole genome shotgun (WGS) entry which is preliminary data.</text>
</comment>
<feature type="transmembrane region" description="Helical" evidence="6">
    <location>
        <begin position="119"/>
        <end position="139"/>
    </location>
</feature>
<dbReference type="InterPro" id="IPR036259">
    <property type="entry name" value="MFS_trans_sf"/>
</dbReference>
<dbReference type="EMBL" id="BNCQ01000019">
    <property type="protein sequence ID" value="GIM05657.1"/>
    <property type="molecule type" value="Genomic_DNA"/>
</dbReference>
<gene>
    <name evidence="8" type="ORF">Vretifemale_648</name>
    <name evidence="9" type="ORF">Vretimale_10108</name>
</gene>
<dbReference type="Proteomes" id="UP000722791">
    <property type="component" value="Unassembled WGS sequence"/>
</dbReference>
<feature type="transmembrane region" description="Helical" evidence="6">
    <location>
        <begin position="205"/>
        <end position="224"/>
    </location>
</feature>
<keyword evidence="2 6" id="KW-0812">Transmembrane</keyword>
<evidence type="ECO:0000313" key="10">
    <source>
        <dbReference type="Proteomes" id="UP000747110"/>
    </source>
</evidence>
<dbReference type="GO" id="GO:0016020">
    <property type="term" value="C:membrane"/>
    <property type="evidence" value="ECO:0007669"/>
    <property type="project" value="UniProtKB-SubCell"/>
</dbReference>
<evidence type="ECO:0000256" key="2">
    <source>
        <dbReference type="ARBA" id="ARBA00022692"/>
    </source>
</evidence>
<keyword evidence="10" id="KW-1185">Reference proteome</keyword>
<proteinExistence type="predicted"/>
<keyword evidence="3 6" id="KW-1133">Transmembrane helix</keyword>
<evidence type="ECO:0000256" key="5">
    <source>
        <dbReference type="SAM" id="MobiDB-lite"/>
    </source>
</evidence>
<feature type="transmembrane region" description="Helical" evidence="6">
    <location>
        <begin position="170"/>
        <end position="193"/>
    </location>
</feature>
<evidence type="ECO:0000256" key="3">
    <source>
        <dbReference type="ARBA" id="ARBA00022989"/>
    </source>
</evidence>
<feature type="compositionally biased region" description="Basic and acidic residues" evidence="5">
    <location>
        <begin position="740"/>
        <end position="751"/>
    </location>
</feature>
<reference evidence="8" key="1">
    <citation type="journal article" date="2021" name="Proc. Natl. Acad. Sci. U.S.A.">
        <title>Three genomes in the algal genus Volvox reveal the fate of a haploid sex-determining region after a transition to homothallism.</title>
        <authorList>
            <person name="Yamamoto K."/>
            <person name="Hamaji T."/>
            <person name="Kawai-Toyooka H."/>
            <person name="Matsuzaki R."/>
            <person name="Takahashi F."/>
            <person name="Nishimura Y."/>
            <person name="Kawachi M."/>
            <person name="Noguchi H."/>
            <person name="Minakuchi Y."/>
            <person name="Umen J.G."/>
            <person name="Toyoda A."/>
            <person name="Nozaki H."/>
        </authorList>
    </citation>
    <scope>NUCLEOTIDE SEQUENCE</scope>
    <source>
        <strain evidence="9">NIES-3785</strain>
        <strain evidence="8">NIES-3786</strain>
    </source>
</reference>
<accession>A0A8J4FGG1</accession>
<feature type="region of interest" description="Disordered" evidence="5">
    <location>
        <begin position="726"/>
        <end position="751"/>
    </location>
</feature>
<feature type="compositionally biased region" description="Basic residues" evidence="5">
    <location>
        <begin position="638"/>
        <end position="649"/>
    </location>
</feature>
<dbReference type="Proteomes" id="UP000747110">
    <property type="component" value="Unassembled WGS sequence"/>
</dbReference>
<feature type="transmembrane region" description="Helical" evidence="6">
    <location>
        <begin position="383"/>
        <end position="405"/>
    </location>
</feature>
<feature type="transmembrane region" description="Helical" evidence="6">
    <location>
        <begin position="417"/>
        <end position="443"/>
    </location>
</feature>
<feature type="domain" description="Major facilitator superfamily (MFS) profile" evidence="7">
    <location>
        <begin position="31"/>
        <end position="525"/>
    </location>
</feature>
<dbReference type="PANTHER" id="PTHR24064">
    <property type="entry name" value="SOLUTE CARRIER FAMILY 22 MEMBER"/>
    <property type="match status" value="1"/>
</dbReference>
<feature type="compositionally biased region" description="Basic and acidic residues" evidence="5">
    <location>
        <begin position="650"/>
        <end position="672"/>
    </location>
</feature>
<dbReference type="OrthoDB" id="3936150at2759"/>
<dbReference type="InterPro" id="IPR020846">
    <property type="entry name" value="MFS_dom"/>
</dbReference>